<dbReference type="OrthoDB" id="430446at2759"/>
<evidence type="ECO:0000256" key="9">
    <source>
        <dbReference type="ARBA" id="ARBA00023054"/>
    </source>
</evidence>
<evidence type="ECO:0000256" key="5">
    <source>
        <dbReference type="ARBA" id="ARBA00022499"/>
    </source>
</evidence>
<dbReference type="EMBL" id="CAMXCT030006719">
    <property type="protein sequence ID" value="CAL4806197.1"/>
    <property type="molecule type" value="Genomic_DNA"/>
</dbReference>
<name>A0A9P1GQ04_9DINO</name>
<evidence type="ECO:0000256" key="8">
    <source>
        <dbReference type="ARBA" id="ARBA00022990"/>
    </source>
</evidence>
<dbReference type="GO" id="GO:0005813">
    <property type="term" value="C:centrosome"/>
    <property type="evidence" value="ECO:0007669"/>
    <property type="project" value="UniProtKB-SubCell"/>
</dbReference>
<evidence type="ECO:0000313" key="18">
    <source>
        <dbReference type="Proteomes" id="UP001152797"/>
    </source>
</evidence>
<reference evidence="17" key="2">
    <citation type="submission" date="2024-04" db="EMBL/GenBank/DDBJ databases">
        <authorList>
            <person name="Chen Y."/>
            <person name="Shah S."/>
            <person name="Dougan E. K."/>
            <person name="Thang M."/>
            <person name="Chan C."/>
        </authorList>
    </citation>
    <scope>NUCLEOTIDE SEQUENCE [LARGE SCALE GENOMIC DNA]</scope>
</reference>
<evidence type="ECO:0000256" key="11">
    <source>
        <dbReference type="ARBA" id="ARBA00034776"/>
    </source>
</evidence>
<dbReference type="AlphaFoldDB" id="A0A9P1GQ04"/>
<dbReference type="PANTHER" id="PTHR13034">
    <property type="entry name" value="DYNACTIN P62 SUBUNIT"/>
    <property type="match status" value="1"/>
</dbReference>
<dbReference type="EMBL" id="CAMXCT020006719">
    <property type="protein sequence ID" value="CAL1172260.1"/>
    <property type="molecule type" value="Genomic_DNA"/>
</dbReference>
<evidence type="ECO:0000256" key="1">
    <source>
        <dbReference type="ARBA" id="ARBA00004300"/>
    </source>
</evidence>
<dbReference type="GO" id="GO:0001725">
    <property type="term" value="C:stress fiber"/>
    <property type="evidence" value="ECO:0007669"/>
    <property type="project" value="UniProtKB-SubCell"/>
</dbReference>
<keyword evidence="4" id="KW-0963">Cytoplasm</keyword>
<evidence type="ECO:0000256" key="2">
    <source>
        <dbReference type="ARBA" id="ARBA00004529"/>
    </source>
</evidence>
<evidence type="ECO:0000256" key="14">
    <source>
        <dbReference type="SAM" id="Coils"/>
    </source>
</evidence>
<keyword evidence="7" id="KW-0832">Ubl conjugation</keyword>
<dbReference type="GO" id="GO:0005869">
    <property type="term" value="C:dynactin complex"/>
    <property type="evidence" value="ECO:0007669"/>
    <property type="project" value="InterPro"/>
</dbReference>
<protein>
    <recommendedName>
        <fullName evidence="12">Dynactin subunit 4</fullName>
    </recommendedName>
</protein>
<organism evidence="16">
    <name type="scientific">Cladocopium goreaui</name>
    <dbReference type="NCBI Taxonomy" id="2562237"/>
    <lineage>
        <taxon>Eukaryota</taxon>
        <taxon>Sar</taxon>
        <taxon>Alveolata</taxon>
        <taxon>Dinophyceae</taxon>
        <taxon>Suessiales</taxon>
        <taxon>Symbiodiniaceae</taxon>
        <taxon>Cladocopium</taxon>
    </lineage>
</organism>
<reference evidence="16" key="1">
    <citation type="submission" date="2022-10" db="EMBL/GenBank/DDBJ databases">
        <authorList>
            <person name="Chen Y."/>
            <person name="Dougan E. K."/>
            <person name="Chan C."/>
            <person name="Rhodes N."/>
            <person name="Thang M."/>
        </authorList>
    </citation>
    <scope>NUCLEOTIDE SEQUENCE</scope>
</reference>
<proteinExistence type="inferred from homology"/>
<dbReference type="Pfam" id="PF05502">
    <property type="entry name" value="Dynactin_p62"/>
    <property type="match status" value="1"/>
</dbReference>
<comment type="caution">
    <text evidence="16">The sequence shown here is derived from an EMBL/GenBank/DDBJ whole genome shotgun (WGS) entry which is preliminary data.</text>
</comment>
<evidence type="ECO:0000256" key="12">
    <source>
        <dbReference type="ARBA" id="ARBA00034864"/>
    </source>
</evidence>
<dbReference type="Proteomes" id="UP001152797">
    <property type="component" value="Unassembled WGS sequence"/>
</dbReference>
<evidence type="ECO:0000256" key="4">
    <source>
        <dbReference type="ARBA" id="ARBA00022490"/>
    </source>
</evidence>
<comment type="subcellular location">
    <subcellularLocation>
        <location evidence="1">Cytoplasm</location>
        <location evidence="1">Cytoskeleton</location>
        <location evidence="1">Microtubule organizing center</location>
        <location evidence="1">Centrosome</location>
    </subcellularLocation>
    <subcellularLocation>
        <location evidence="2">Cytoplasm</location>
        <location evidence="2">Cytoskeleton</location>
        <location evidence="2">Stress fiber</location>
    </subcellularLocation>
    <subcellularLocation>
        <location evidence="3">Cytoplasm</location>
        <location evidence="3">Myofibril</location>
    </subcellularLocation>
</comment>
<keyword evidence="10" id="KW-0206">Cytoskeleton</keyword>
<dbReference type="InterPro" id="IPR008603">
    <property type="entry name" value="DCTN4"/>
</dbReference>
<keyword evidence="18" id="KW-1185">Reference proteome</keyword>
<evidence type="ECO:0000256" key="15">
    <source>
        <dbReference type="SAM" id="MobiDB-lite"/>
    </source>
</evidence>
<accession>A0A9P1GQ04</accession>
<dbReference type="PANTHER" id="PTHR13034:SF2">
    <property type="entry name" value="DYNACTIN SUBUNIT 4"/>
    <property type="match status" value="1"/>
</dbReference>
<evidence type="ECO:0000256" key="10">
    <source>
        <dbReference type="ARBA" id="ARBA00023212"/>
    </source>
</evidence>
<keyword evidence="6" id="KW-0597">Phosphoprotein</keyword>
<evidence type="ECO:0000256" key="3">
    <source>
        <dbReference type="ARBA" id="ARBA00004657"/>
    </source>
</evidence>
<keyword evidence="9 14" id="KW-0175">Coiled coil</keyword>
<evidence type="ECO:0000313" key="17">
    <source>
        <dbReference type="EMBL" id="CAL1172260.1"/>
    </source>
</evidence>
<comment type="subunit">
    <text evidence="13">Subunit of dynactin, a multiprotein complex part of a tripartite complex with dynein and a adapter, such as BICDL1, BICD2 or HOOK3. The dynactin complex is built around ACTR1A/ACTB filament and consists of an actin-related filament composed of a shoulder domain, a pointed end and a barbed end. Its length is defined by its flexible shoulder domain. The soulder is composed of 2 DCTN1 subunits, 4 DCTN2 and 2 DCTN3. The 4 DCNT2 (via N-terminus) bind the ACTR1A filament and act as molecular rulers to determine the length. The pointed end is important for binding dynein-dynactin cargo adapters. Consists of 4 subunits: ACTR10, DCNT4, DCTN5 and DCTN6. The barbed end is composed of a CAPZA1:CAPZB heterodimers, which binds ACTR1A/ACTB filament and dynactin and stabilizes dynactin. Interacts with ATP7B, but not ATP7A, in a copper-dependent manner. Interacts with ANK2; this interaction is required for localization at costameres. Interacts with N4BP2L1.</text>
</comment>
<sequence>MYYDPADLRAKSSPFQVLFVAGGHDQESLAANKPETFPLSSLYFCDSCSRIVSKKDLSEDVDSYYCPHCLENMPSSEAMLCGMRCSKCWECPVCSSTLTPCIANPSSKEQTYHFACSYCRWSSKGRQEADKPEQLITEIVSLERESQPRQRMMAMLEAFRTKAQEQQREKELAQRLKRRASARASFSAASLTAFAARRFSAAVGLRQHARLPGTTELTGESKKGQWNVEDLEAKLAEQAEKSTDLRAEAYLLAESAKNAPEASPISSPEAKDSPSKRFSFSSAAGVEGPPVLAGLSVEELLRSHREALPNLEGQCLLDELQNSIDTDTTPQTQSSQGACASQSMRLSQISYGYHGVSVKPPTSSDTSGAGTAGTKGSTLVNGLHKGQSQLEAPLQHRNAWKLLPLRKPLLTKRSRRCKLLSPGETSEAKTCKGLVVKPQINPCANPPFQKNSVAMNFVPRCLPWSCREDAGNYELVLILANPMESDVELQLDPSAFNGFSGGKAGGYGSDWSPLLSQQNVEVSTSPFSTVIPKFLDLTEATEVFEDEAKQLQQQDDPDVILDRKLNKILVRLRFRKVESPPTPQDASGAKAGWAFFIKMTMKFSVRFSAEEVKVHELQLVLSLRST</sequence>
<feature type="region of interest" description="Disordered" evidence="15">
    <location>
        <begin position="256"/>
        <end position="283"/>
    </location>
</feature>
<keyword evidence="5" id="KW-1017">Isopeptide bond</keyword>
<evidence type="ECO:0000256" key="6">
    <source>
        <dbReference type="ARBA" id="ARBA00022553"/>
    </source>
</evidence>
<comment type="similarity">
    <text evidence="11">Belongs to the dynactin subunit 4 family.</text>
</comment>
<evidence type="ECO:0000256" key="13">
    <source>
        <dbReference type="ARBA" id="ARBA00093507"/>
    </source>
</evidence>
<feature type="coiled-coil region" evidence="14">
    <location>
        <begin position="149"/>
        <end position="183"/>
    </location>
</feature>
<gene>
    <name evidence="16" type="ORF">C1SCF055_LOCUS43418</name>
</gene>
<evidence type="ECO:0000313" key="16">
    <source>
        <dbReference type="EMBL" id="CAI4018885.1"/>
    </source>
</evidence>
<dbReference type="EMBL" id="CAMXCT010006719">
    <property type="protein sequence ID" value="CAI4018885.1"/>
    <property type="molecule type" value="Genomic_DNA"/>
</dbReference>
<evidence type="ECO:0000256" key="7">
    <source>
        <dbReference type="ARBA" id="ARBA00022843"/>
    </source>
</evidence>
<keyword evidence="8" id="KW-0007">Acetylation</keyword>